<organism evidence="9 10">
    <name type="scientific">Thioalbus denitrificans</name>
    <dbReference type="NCBI Taxonomy" id="547122"/>
    <lineage>
        <taxon>Bacteria</taxon>
        <taxon>Pseudomonadati</taxon>
        <taxon>Pseudomonadota</taxon>
        <taxon>Gammaproteobacteria</taxon>
        <taxon>Chromatiales</taxon>
        <taxon>Ectothiorhodospiraceae</taxon>
        <taxon>Thioalbus</taxon>
    </lineage>
</organism>
<feature type="transmembrane region" description="Helical" evidence="8">
    <location>
        <begin position="109"/>
        <end position="128"/>
    </location>
</feature>
<keyword evidence="5 8" id="KW-1133">Transmembrane helix</keyword>
<evidence type="ECO:0000256" key="3">
    <source>
        <dbReference type="ARBA" id="ARBA00022475"/>
    </source>
</evidence>
<evidence type="ECO:0000256" key="2">
    <source>
        <dbReference type="ARBA" id="ARBA00008488"/>
    </source>
</evidence>
<evidence type="ECO:0000256" key="5">
    <source>
        <dbReference type="ARBA" id="ARBA00022989"/>
    </source>
</evidence>
<name>A0A369CLJ2_9GAMM</name>
<protein>
    <submittedName>
        <fullName evidence="9">Hemolysin III</fullName>
    </submittedName>
</protein>
<keyword evidence="10" id="KW-1185">Reference proteome</keyword>
<evidence type="ECO:0000256" key="8">
    <source>
        <dbReference type="SAM" id="Phobius"/>
    </source>
</evidence>
<keyword evidence="3" id="KW-1003">Cell membrane</keyword>
<proteinExistence type="inferred from homology"/>
<feature type="transmembrane region" description="Helical" evidence="8">
    <location>
        <begin position="21"/>
        <end position="41"/>
    </location>
</feature>
<evidence type="ECO:0000256" key="1">
    <source>
        <dbReference type="ARBA" id="ARBA00004651"/>
    </source>
</evidence>
<dbReference type="PANTHER" id="PTHR20855">
    <property type="entry name" value="ADIPOR/PROGESTIN RECEPTOR-RELATED"/>
    <property type="match status" value="1"/>
</dbReference>
<dbReference type="NCBIfam" id="TIGR01065">
    <property type="entry name" value="hlyIII"/>
    <property type="match status" value="1"/>
</dbReference>
<feature type="transmembrane region" description="Helical" evidence="8">
    <location>
        <begin position="47"/>
        <end position="66"/>
    </location>
</feature>
<comment type="subcellular location">
    <subcellularLocation>
        <location evidence="1">Cell membrane</location>
        <topology evidence="1">Multi-pass membrane protein</topology>
    </subcellularLocation>
</comment>
<evidence type="ECO:0000256" key="7">
    <source>
        <dbReference type="PIRSR" id="PIRSR604254-1"/>
    </source>
</evidence>
<feature type="transmembrane region" description="Helical" evidence="8">
    <location>
        <begin position="194"/>
        <end position="212"/>
    </location>
</feature>
<feature type="transmembrane region" description="Helical" evidence="8">
    <location>
        <begin position="135"/>
        <end position="157"/>
    </location>
</feature>
<dbReference type="Pfam" id="PF03006">
    <property type="entry name" value="HlyIII"/>
    <property type="match status" value="1"/>
</dbReference>
<sequence length="213" mass="23315">MFGFYTSAMFKGERFNSISHLVGTALASAGGVVLVVVASQGGDTRRIVAFSIYGATLFLLYLVSTLYHGLPPGRAKHVFRVLDHQAIYLLIAGSYTPFTLVSLDGLVGWRMFGAIWSLAVLGLVLDALPRRGARVLPLIIYFVMGWLIVLAIDPLLAALAPAGFVWLLAGGLFYTSGIVFYALDRRYPWMHGMWHLFVLAGSVSHYVAILVYV</sequence>
<feature type="binding site" evidence="7">
    <location>
        <position position="195"/>
    </location>
    <ligand>
        <name>Zn(2+)</name>
        <dbReference type="ChEBI" id="CHEBI:29105"/>
    </ligand>
</feature>
<dbReference type="InterPro" id="IPR004254">
    <property type="entry name" value="AdipoR/HlyIII-related"/>
</dbReference>
<keyword evidence="4 8" id="KW-0812">Transmembrane</keyword>
<reference evidence="9 10" key="1">
    <citation type="submission" date="2018-07" db="EMBL/GenBank/DDBJ databases">
        <title>Genomic Encyclopedia of Type Strains, Phase IV (KMG-IV): sequencing the most valuable type-strain genomes for metagenomic binning, comparative biology and taxonomic classification.</title>
        <authorList>
            <person name="Goeker M."/>
        </authorList>
    </citation>
    <scope>NUCLEOTIDE SEQUENCE [LARGE SCALE GENOMIC DNA]</scope>
    <source>
        <strain evidence="9 10">DSM 26407</strain>
    </source>
</reference>
<gene>
    <name evidence="9" type="ORF">DFQ59_10132</name>
</gene>
<dbReference type="GO" id="GO:0140911">
    <property type="term" value="F:pore-forming activity"/>
    <property type="evidence" value="ECO:0007669"/>
    <property type="project" value="InterPro"/>
</dbReference>
<keyword evidence="7" id="KW-0862">Zinc</keyword>
<dbReference type="InterPro" id="IPR005744">
    <property type="entry name" value="Hy-lIII"/>
</dbReference>
<comment type="caution">
    <text evidence="9">The sequence shown here is derived from an EMBL/GenBank/DDBJ whole genome shotgun (WGS) entry which is preliminary data.</text>
</comment>
<dbReference type="EMBL" id="QPJY01000001">
    <property type="protein sequence ID" value="RCX32734.1"/>
    <property type="molecule type" value="Genomic_DNA"/>
</dbReference>
<evidence type="ECO:0000256" key="4">
    <source>
        <dbReference type="ARBA" id="ARBA00022692"/>
    </source>
</evidence>
<accession>A0A369CLJ2</accession>
<dbReference type="Proteomes" id="UP000252707">
    <property type="component" value="Unassembled WGS sequence"/>
</dbReference>
<keyword evidence="6 8" id="KW-0472">Membrane</keyword>
<dbReference type="AlphaFoldDB" id="A0A369CLJ2"/>
<feature type="binding site" evidence="7">
    <location>
        <position position="68"/>
    </location>
    <ligand>
        <name>Zn(2+)</name>
        <dbReference type="ChEBI" id="CHEBI:29105"/>
    </ligand>
</feature>
<evidence type="ECO:0000313" key="9">
    <source>
        <dbReference type="EMBL" id="RCX32734.1"/>
    </source>
</evidence>
<evidence type="ECO:0000313" key="10">
    <source>
        <dbReference type="Proteomes" id="UP000252707"/>
    </source>
</evidence>
<feature type="transmembrane region" description="Helical" evidence="8">
    <location>
        <begin position="163"/>
        <end position="182"/>
    </location>
</feature>
<feature type="binding site" evidence="7">
    <location>
        <position position="191"/>
    </location>
    <ligand>
        <name>Zn(2+)</name>
        <dbReference type="ChEBI" id="CHEBI:29105"/>
    </ligand>
</feature>
<evidence type="ECO:0000256" key="6">
    <source>
        <dbReference type="ARBA" id="ARBA00023136"/>
    </source>
</evidence>
<dbReference type="GO" id="GO:0005886">
    <property type="term" value="C:plasma membrane"/>
    <property type="evidence" value="ECO:0007669"/>
    <property type="project" value="UniProtKB-SubCell"/>
</dbReference>
<dbReference type="GO" id="GO:0046872">
    <property type="term" value="F:metal ion binding"/>
    <property type="evidence" value="ECO:0007669"/>
    <property type="project" value="UniProtKB-KW"/>
</dbReference>
<dbReference type="PANTHER" id="PTHR20855:SF3">
    <property type="entry name" value="LD03007P"/>
    <property type="match status" value="1"/>
</dbReference>
<comment type="similarity">
    <text evidence="2">Belongs to the UPF0073 (Hly-III) family.</text>
</comment>
<keyword evidence="7" id="KW-0479">Metal-binding</keyword>